<accession>A0AAN6XZE5</accession>
<evidence type="ECO:0000313" key="2">
    <source>
        <dbReference type="EMBL" id="KAK4209733.1"/>
    </source>
</evidence>
<keyword evidence="3" id="KW-1185">Reference proteome</keyword>
<dbReference type="EMBL" id="MU858195">
    <property type="protein sequence ID" value="KAK4209733.1"/>
    <property type="molecule type" value="Genomic_DNA"/>
</dbReference>
<dbReference type="AlphaFoldDB" id="A0AAN6XZE5"/>
<gene>
    <name evidence="2" type="ORF">QBC37DRAFT_449725</name>
</gene>
<comment type="caution">
    <text evidence="2">The sequence shown here is derived from an EMBL/GenBank/DDBJ whole genome shotgun (WGS) entry which is preliminary data.</text>
</comment>
<evidence type="ECO:0000313" key="3">
    <source>
        <dbReference type="Proteomes" id="UP001301769"/>
    </source>
</evidence>
<reference evidence="2" key="2">
    <citation type="submission" date="2023-05" db="EMBL/GenBank/DDBJ databases">
        <authorList>
            <consortium name="Lawrence Berkeley National Laboratory"/>
            <person name="Steindorff A."/>
            <person name="Hensen N."/>
            <person name="Bonometti L."/>
            <person name="Westerberg I."/>
            <person name="Brannstrom I.O."/>
            <person name="Guillou S."/>
            <person name="Cros-Aarteil S."/>
            <person name="Calhoun S."/>
            <person name="Haridas S."/>
            <person name="Kuo A."/>
            <person name="Mondo S."/>
            <person name="Pangilinan J."/>
            <person name="Riley R."/>
            <person name="Labutti K."/>
            <person name="Andreopoulos B."/>
            <person name="Lipzen A."/>
            <person name="Chen C."/>
            <person name="Yanf M."/>
            <person name="Daum C."/>
            <person name="Ng V."/>
            <person name="Clum A."/>
            <person name="Ohm R."/>
            <person name="Martin F."/>
            <person name="Silar P."/>
            <person name="Natvig D."/>
            <person name="Lalanne C."/>
            <person name="Gautier V."/>
            <person name="Ament-Velasquez S.L."/>
            <person name="Kruys A."/>
            <person name="Hutchinson M.I."/>
            <person name="Powell A.J."/>
            <person name="Barry K."/>
            <person name="Miller A.N."/>
            <person name="Grigoriev I.V."/>
            <person name="Debuchy R."/>
            <person name="Gladieux P."/>
            <person name="Thoren M.H."/>
            <person name="Johannesson H."/>
        </authorList>
    </citation>
    <scope>NUCLEOTIDE SEQUENCE</scope>
    <source>
        <strain evidence="2">PSN293</strain>
    </source>
</reference>
<proteinExistence type="predicted"/>
<feature type="region of interest" description="Disordered" evidence="1">
    <location>
        <begin position="155"/>
        <end position="233"/>
    </location>
</feature>
<sequence length="277" mass="31081">MTSINLYRYLKDADWNYKYIQYLVEFPLRLAEEAGGVGIDDRICWVYICGGSEESTFRSPYDVFFAYGSSGEYCPRRRLRARGLSNGPQDLLSAASDSKLSAMATDHRHYEELQNMAIQYFMMQADFIEVRDLLKLASGVTELFWTGHDADPEPSIWPTPSFVPSTGSSKSTPGAAPEPPTGQRFEKAQRSYRNQMRRYRPRGFRRSTGRQRNVWDDAEAPPPPPGARSCPPLSLTGLCMAQSSPSEPLQIMNLTEFSDDRTGFIVTKRSATAEAGG</sequence>
<organism evidence="2 3">
    <name type="scientific">Rhypophila decipiens</name>
    <dbReference type="NCBI Taxonomy" id="261697"/>
    <lineage>
        <taxon>Eukaryota</taxon>
        <taxon>Fungi</taxon>
        <taxon>Dikarya</taxon>
        <taxon>Ascomycota</taxon>
        <taxon>Pezizomycotina</taxon>
        <taxon>Sordariomycetes</taxon>
        <taxon>Sordariomycetidae</taxon>
        <taxon>Sordariales</taxon>
        <taxon>Naviculisporaceae</taxon>
        <taxon>Rhypophila</taxon>
    </lineage>
</organism>
<protein>
    <submittedName>
        <fullName evidence="2">Uncharacterized protein</fullName>
    </submittedName>
</protein>
<name>A0AAN6XZE5_9PEZI</name>
<feature type="compositionally biased region" description="Polar residues" evidence="1">
    <location>
        <begin position="162"/>
        <end position="172"/>
    </location>
</feature>
<dbReference type="Proteomes" id="UP001301769">
    <property type="component" value="Unassembled WGS sequence"/>
</dbReference>
<feature type="compositionally biased region" description="Basic residues" evidence="1">
    <location>
        <begin position="195"/>
        <end position="209"/>
    </location>
</feature>
<reference evidence="2" key="1">
    <citation type="journal article" date="2023" name="Mol. Phylogenet. Evol.">
        <title>Genome-scale phylogeny and comparative genomics of the fungal order Sordariales.</title>
        <authorList>
            <person name="Hensen N."/>
            <person name="Bonometti L."/>
            <person name="Westerberg I."/>
            <person name="Brannstrom I.O."/>
            <person name="Guillou S."/>
            <person name="Cros-Aarteil S."/>
            <person name="Calhoun S."/>
            <person name="Haridas S."/>
            <person name="Kuo A."/>
            <person name="Mondo S."/>
            <person name="Pangilinan J."/>
            <person name="Riley R."/>
            <person name="LaButti K."/>
            <person name="Andreopoulos B."/>
            <person name="Lipzen A."/>
            <person name="Chen C."/>
            <person name="Yan M."/>
            <person name="Daum C."/>
            <person name="Ng V."/>
            <person name="Clum A."/>
            <person name="Steindorff A."/>
            <person name="Ohm R.A."/>
            <person name="Martin F."/>
            <person name="Silar P."/>
            <person name="Natvig D.O."/>
            <person name="Lalanne C."/>
            <person name="Gautier V."/>
            <person name="Ament-Velasquez S.L."/>
            <person name="Kruys A."/>
            <person name="Hutchinson M.I."/>
            <person name="Powell A.J."/>
            <person name="Barry K."/>
            <person name="Miller A.N."/>
            <person name="Grigoriev I.V."/>
            <person name="Debuchy R."/>
            <person name="Gladieux P."/>
            <person name="Hiltunen Thoren M."/>
            <person name="Johannesson H."/>
        </authorList>
    </citation>
    <scope>NUCLEOTIDE SEQUENCE</scope>
    <source>
        <strain evidence="2">PSN293</strain>
    </source>
</reference>
<evidence type="ECO:0000256" key="1">
    <source>
        <dbReference type="SAM" id="MobiDB-lite"/>
    </source>
</evidence>